<accession>A0A9P3LCI3</accession>
<keyword evidence="9 11" id="KW-0012">Acyltransferase</keyword>
<dbReference type="PANTHER" id="PTHR12246">
    <property type="entry name" value="PALMITOYLTRANSFERASE ZDHHC16"/>
    <property type="match status" value="1"/>
</dbReference>
<comment type="caution">
    <text evidence="15">The sequence shown here is derived from an EMBL/GenBank/DDBJ whole genome shotgun (WGS) entry which is preliminary data.</text>
</comment>
<keyword evidence="8 11" id="KW-0449">Lipoprotein</keyword>
<feature type="compositionally biased region" description="Basic residues" evidence="13">
    <location>
        <begin position="327"/>
        <end position="337"/>
    </location>
</feature>
<comment type="subcellular location">
    <subcellularLocation>
        <location evidence="11">Endoplasmic reticulum membrane</location>
        <topology evidence="11">Multi-pass membrane protein</topology>
    </subcellularLocation>
    <subcellularLocation>
        <location evidence="1">Membrane</location>
        <topology evidence="1">Multi-pass membrane protein</topology>
    </subcellularLocation>
</comment>
<evidence type="ECO:0000256" key="13">
    <source>
        <dbReference type="SAM" id="MobiDB-lite"/>
    </source>
</evidence>
<feature type="compositionally biased region" description="Pro residues" evidence="13">
    <location>
        <begin position="284"/>
        <end position="293"/>
    </location>
</feature>
<comment type="domain">
    <text evidence="11 12">The DHHC domain is required for palmitoyltransferase activity.</text>
</comment>
<dbReference type="OrthoDB" id="331948at2759"/>
<dbReference type="GO" id="GO:0019706">
    <property type="term" value="F:protein-cysteine S-palmitoyltransferase activity"/>
    <property type="evidence" value="ECO:0007669"/>
    <property type="project" value="UniProtKB-UniRule"/>
</dbReference>
<evidence type="ECO:0000256" key="10">
    <source>
        <dbReference type="ARBA" id="ARBA00048048"/>
    </source>
</evidence>
<feature type="transmembrane region" description="Helical" evidence="11 12">
    <location>
        <begin position="142"/>
        <end position="158"/>
    </location>
</feature>
<comment type="function">
    <text evidence="11">Mediates the reversible addition of palmitate to target proteins, thereby regulating their membrane association and biological function.</text>
</comment>
<feature type="active site" description="S-palmitoyl cysteine intermediate" evidence="11">
    <location>
        <position position="124"/>
    </location>
</feature>
<organism evidence="15 16">
    <name type="scientific">Phanerochaete sordida</name>
    <dbReference type="NCBI Taxonomy" id="48140"/>
    <lineage>
        <taxon>Eukaryota</taxon>
        <taxon>Fungi</taxon>
        <taxon>Dikarya</taxon>
        <taxon>Basidiomycota</taxon>
        <taxon>Agaricomycotina</taxon>
        <taxon>Agaricomycetes</taxon>
        <taxon>Polyporales</taxon>
        <taxon>Phanerochaetaceae</taxon>
        <taxon>Phanerochaete</taxon>
    </lineage>
</organism>
<keyword evidence="6 11" id="KW-0472">Membrane</keyword>
<dbReference type="HAMAP" id="MF_03199">
    <property type="entry name" value="DHHC_PAT_PFA4"/>
    <property type="match status" value="1"/>
</dbReference>
<dbReference type="GO" id="GO:0005789">
    <property type="term" value="C:endoplasmic reticulum membrane"/>
    <property type="evidence" value="ECO:0007669"/>
    <property type="project" value="UniProtKB-SubCell"/>
</dbReference>
<feature type="region of interest" description="Disordered" evidence="13">
    <location>
        <begin position="267"/>
        <end position="383"/>
    </location>
</feature>
<feature type="compositionally biased region" description="Polar residues" evidence="13">
    <location>
        <begin position="297"/>
        <end position="307"/>
    </location>
</feature>
<dbReference type="PROSITE" id="PS50216">
    <property type="entry name" value="DHHC"/>
    <property type="match status" value="1"/>
</dbReference>
<feature type="transmembrane region" description="Helical" evidence="11 12">
    <location>
        <begin position="178"/>
        <end position="201"/>
    </location>
</feature>
<dbReference type="InterPro" id="IPR033682">
    <property type="entry name" value="PFA4"/>
</dbReference>
<evidence type="ECO:0000256" key="1">
    <source>
        <dbReference type="ARBA" id="ARBA00004141"/>
    </source>
</evidence>
<keyword evidence="3 11" id="KW-0812">Transmembrane</keyword>
<keyword evidence="2 11" id="KW-0808">Transferase</keyword>
<evidence type="ECO:0000256" key="3">
    <source>
        <dbReference type="ARBA" id="ARBA00022692"/>
    </source>
</evidence>
<name>A0A9P3LCI3_9APHY</name>
<keyword evidence="4 11" id="KW-0256">Endoplasmic reticulum</keyword>
<dbReference type="EMBL" id="BPQB01000013">
    <property type="protein sequence ID" value="GJE89604.1"/>
    <property type="molecule type" value="Genomic_DNA"/>
</dbReference>
<reference evidence="15 16" key="1">
    <citation type="submission" date="2021-08" db="EMBL/GenBank/DDBJ databases">
        <title>Draft Genome Sequence of Phanerochaete sordida strain YK-624.</title>
        <authorList>
            <person name="Mori T."/>
            <person name="Dohra H."/>
            <person name="Suzuki T."/>
            <person name="Kawagishi H."/>
            <person name="Hirai H."/>
        </authorList>
    </citation>
    <scope>NUCLEOTIDE SEQUENCE [LARGE SCALE GENOMIC DNA]</scope>
    <source>
        <strain evidence="15 16">YK-624</strain>
    </source>
</reference>
<dbReference type="InterPro" id="IPR001594">
    <property type="entry name" value="Palmitoyltrfase_DHHC"/>
</dbReference>
<evidence type="ECO:0000256" key="11">
    <source>
        <dbReference type="HAMAP-Rule" id="MF_03199"/>
    </source>
</evidence>
<sequence>MGRLLGRLFVGGTLFLITFIGYSSQIFIIWPWYGSVLSVELLALLIPFNALLGMLLWNYYLVVVTDPGRVPNNWQPDFQSEDGYEVKKLTRGPRFCRTCENYKPPRAHHCRQCKRCVLRMDHHCPWVNNCVGHFNYGHFIRFLFYVDIACTYHLAMVTKRVLHASNGRFWDEPSFLELIFIILNYTFCIPVLLAVGGFSIYHFNALRNNTTTIEGWEKDKVATLVRRGKIQEIKFPYHIGVRKNIAAVLGDSAWLWCWPGPPQGNGLKYPLADPSDPRAESWPPKDPNALPPDDPNHTLTLPSSPWTYENGALNPYLQPNGMVRRASSSRRGKKAHGHISSVPPYHPDYRPPGDDDTFSDSPGSVGSITDDEDAPSNPRSFVRRGSEGYEVRPINRENMLRQHVLEQVHEPGRYNVYVPETPESSSTSEEEEEELPLASRVERWRKEAAV</sequence>
<evidence type="ECO:0000256" key="8">
    <source>
        <dbReference type="ARBA" id="ARBA00023288"/>
    </source>
</evidence>
<keyword evidence="16" id="KW-1185">Reference proteome</keyword>
<evidence type="ECO:0000256" key="9">
    <source>
        <dbReference type="ARBA" id="ARBA00023315"/>
    </source>
</evidence>
<dbReference type="EC" id="2.3.1.225" evidence="11"/>
<dbReference type="Pfam" id="PF01529">
    <property type="entry name" value="DHHC"/>
    <property type="match status" value="1"/>
</dbReference>
<protein>
    <recommendedName>
        <fullName evidence="11">Palmitoyltransferase PFA4</fullName>
        <ecNumber evidence="11">2.3.1.225</ecNumber>
    </recommendedName>
    <alternativeName>
        <fullName evidence="11">Protein S-acyltransferase</fullName>
        <shortName evidence="11">PAT</shortName>
    </alternativeName>
    <alternativeName>
        <fullName evidence="11">Protein fatty acyltransferase 4</fullName>
    </alternativeName>
</protein>
<gene>
    <name evidence="11" type="primary">PFA4</name>
    <name evidence="15" type="ORF">PsYK624_057080</name>
</gene>
<evidence type="ECO:0000256" key="6">
    <source>
        <dbReference type="ARBA" id="ARBA00023136"/>
    </source>
</evidence>
<evidence type="ECO:0000256" key="2">
    <source>
        <dbReference type="ARBA" id="ARBA00022679"/>
    </source>
</evidence>
<feature type="region of interest" description="Disordered" evidence="13">
    <location>
        <begin position="412"/>
        <end position="438"/>
    </location>
</feature>
<feature type="transmembrane region" description="Helical" evidence="11 12">
    <location>
        <begin position="39"/>
        <end position="61"/>
    </location>
</feature>
<feature type="transmembrane region" description="Helical" evidence="11 12">
    <location>
        <begin position="12"/>
        <end position="33"/>
    </location>
</feature>
<evidence type="ECO:0000256" key="4">
    <source>
        <dbReference type="ARBA" id="ARBA00022824"/>
    </source>
</evidence>
<evidence type="ECO:0000313" key="16">
    <source>
        <dbReference type="Proteomes" id="UP000703269"/>
    </source>
</evidence>
<evidence type="ECO:0000313" key="15">
    <source>
        <dbReference type="EMBL" id="GJE89604.1"/>
    </source>
</evidence>
<dbReference type="Proteomes" id="UP000703269">
    <property type="component" value="Unassembled WGS sequence"/>
</dbReference>
<proteinExistence type="inferred from homology"/>
<evidence type="ECO:0000256" key="7">
    <source>
        <dbReference type="ARBA" id="ARBA00023139"/>
    </source>
</evidence>
<evidence type="ECO:0000256" key="5">
    <source>
        <dbReference type="ARBA" id="ARBA00022989"/>
    </source>
</evidence>
<evidence type="ECO:0000259" key="14">
    <source>
        <dbReference type="Pfam" id="PF01529"/>
    </source>
</evidence>
<keyword evidence="7 11" id="KW-0564">Palmitate</keyword>
<keyword evidence="5 11" id="KW-1133">Transmembrane helix</keyword>
<comment type="similarity">
    <text evidence="11">Belongs to the DHHC palmitoyltransferase family. PFA4 subfamily.</text>
</comment>
<feature type="domain" description="Palmitoyltransferase DHHC" evidence="14">
    <location>
        <begin position="92"/>
        <end position="218"/>
    </location>
</feature>
<comment type="catalytic activity">
    <reaction evidence="10 11 12">
        <text>L-cysteinyl-[protein] + hexadecanoyl-CoA = S-hexadecanoyl-L-cysteinyl-[protein] + CoA</text>
        <dbReference type="Rhea" id="RHEA:36683"/>
        <dbReference type="Rhea" id="RHEA-COMP:10131"/>
        <dbReference type="Rhea" id="RHEA-COMP:11032"/>
        <dbReference type="ChEBI" id="CHEBI:29950"/>
        <dbReference type="ChEBI" id="CHEBI:57287"/>
        <dbReference type="ChEBI" id="CHEBI:57379"/>
        <dbReference type="ChEBI" id="CHEBI:74151"/>
        <dbReference type="EC" id="2.3.1.225"/>
    </reaction>
</comment>
<dbReference type="AlphaFoldDB" id="A0A9P3LCI3"/>
<evidence type="ECO:0000256" key="12">
    <source>
        <dbReference type="RuleBase" id="RU079119"/>
    </source>
</evidence>
<dbReference type="InterPro" id="IPR039859">
    <property type="entry name" value="PFA4/ZDH16/20/ERF2-like"/>
</dbReference>